<proteinExistence type="predicted"/>
<dbReference type="EMBL" id="SRRZ01000030">
    <property type="protein sequence ID" value="NQE34382.1"/>
    <property type="molecule type" value="Genomic_DNA"/>
</dbReference>
<keyword evidence="2" id="KW-0963">Cytoplasm</keyword>
<comment type="subcellular location">
    <subcellularLocation>
        <location evidence="1">Cytoplasm</location>
    </subcellularLocation>
</comment>
<dbReference type="Proteomes" id="UP000702425">
    <property type="component" value="Unassembled WGS sequence"/>
</dbReference>
<evidence type="ECO:0000313" key="5">
    <source>
        <dbReference type="EMBL" id="NQE34382.1"/>
    </source>
</evidence>
<dbReference type="SUPFAM" id="SSF48452">
    <property type="entry name" value="TPR-like"/>
    <property type="match status" value="2"/>
</dbReference>
<keyword evidence="6" id="KW-1185">Reference proteome</keyword>
<accession>A0ABX2CXA6</accession>
<dbReference type="PROSITE" id="PS50005">
    <property type="entry name" value="TPR"/>
    <property type="match status" value="1"/>
</dbReference>
<dbReference type="RefSeq" id="WP_172186992.1">
    <property type="nucleotide sequence ID" value="NZ_CAWPPK010000224.1"/>
</dbReference>
<dbReference type="Pfam" id="PF13424">
    <property type="entry name" value="TPR_12"/>
    <property type="match status" value="3"/>
</dbReference>
<dbReference type="InterPro" id="IPR011990">
    <property type="entry name" value="TPR-like_helical_dom_sf"/>
</dbReference>
<evidence type="ECO:0000313" key="6">
    <source>
        <dbReference type="Proteomes" id="UP000702425"/>
    </source>
</evidence>
<protein>
    <submittedName>
        <fullName evidence="5">Photosystem I assembly protein Ycf3</fullName>
    </submittedName>
</protein>
<organism evidence="5 6">
    <name type="scientific">Microcoleus asticus IPMA8</name>
    <dbReference type="NCBI Taxonomy" id="2563858"/>
    <lineage>
        <taxon>Bacteria</taxon>
        <taxon>Bacillati</taxon>
        <taxon>Cyanobacteriota</taxon>
        <taxon>Cyanophyceae</taxon>
        <taxon>Oscillatoriophycideae</taxon>
        <taxon>Oscillatoriales</taxon>
        <taxon>Microcoleaceae</taxon>
        <taxon>Microcoleus</taxon>
        <taxon>Microcoleus asticus</taxon>
    </lineage>
</organism>
<keyword evidence="3" id="KW-0677">Repeat</keyword>
<dbReference type="PANTHER" id="PTHR45954">
    <property type="entry name" value="LD33695P"/>
    <property type="match status" value="1"/>
</dbReference>
<feature type="repeat" description="TPR" evidence="4">
    <location>
        <begin position="337"/>
        <end position="370"/>
    </location>
</feature>
<dbReference type="Gene3D" id="1.25.40.10">
    <property type="entry name" value="Tetratricopeptide repeat domain"/>
    <property type="match status" value="2"/>
</dbReference>
<evidence type="ECO:0000256" key="4">
    <source>
        <dbReference type="PROSITE-ProRule" id="PRU00339"/>
    </source>
</evidence>
<reference evidence="5 6" key="1">
    <citation type="journal article" date="2020" name="Sci. Rep.">
        <title>A novel cyanobacterial geosmin producer, revising GeoA distribution and dispersion patterns in Bacteria.</title>
        <authorList>
            <person name="Churro C."/>
            <person name="Semedo-Aguiar A.P."/>
            <person name="Silva A.D."/>
            <person name="Pereira-Leal J.B."/>
            <person name="Leite R.B."/>
        </authorList>
    </citation>
    <scope>NUCLEOTIDE SEQUENCE [LARGE SCALE GENOMIC DNA]</scope>
    <source>
        <strain evidence="5 6">IPMA8</strain>
    </source>
</reference>
<name>A0ABX2CXA6_9CYAN</name>
<dbReference type="PANTHER" id="PTHR45954:SF1">
    <property type="entry name" value="LD33695P"/>
    <property type="match status" value="1"/>
</dbReference>
<sequence length="401" mass="45670">MKSDFAEFDFKSQNGLDVDITPPGEWMLANLGIDLAAPEFRELPPCKRAQYRAVKNWLTKYKPKPEASNLEKVRGYLEAFHHLCEVEDWERASQILFTHLKTPTNQALHNQLGHWGYYLEQIEIYSRILHKVATRTSSFLNGLGNANQALGKYEVAIEYHDKVLIIAQETQDRSLEGIVLGNLGNTYLSQRKFSKTMKCYQDSLALARQIPDRRMEGTALTNLGGFYHIQGNSTQAIEYLKQGLLIAHEISDRQLEGAALGGLGVVYRSRKEYATAMQCLLESMNIMQDIQYSKGVEKSFMNVGAGYRRLKDYTNAVECHNQHLSKAKERQDPLGQRQALADLGWIYYLQGDYDRAINFYQASLSIVRQIKSDIEGEFLVLFGLGTTYVASKDYVKAIECY</sequence>
<evidence type="ECO:0000256" key="2">
    <source>
        <dbReference type="ARBA" id="ARBA00022490"/>
    </source>
</evidence>
<comment type="caution">
    <text evidence="5">The sequence shown here is derived from an EMBL/GenBank/DDBJ whole genome shotgun (WGS) entry which is preliminary data.</text>
</comment>
<dbReference type="InterPro" id="IPR019734">
    <property type="entry name" value="TPR_rpt"/>
</dbReference>
<evidence type="ECO:0000256" key="3">
    <source>
        <dbReference type="ARBA" id="ARBA00022737"/>
    </source>
</evidence>
<keyword evidence="4" id="KW-0802">TPR repeat</keyword>
<dbReference type="InterPro" id="IPR052386">
    <property type="entry name" value="GPSM"/>
</dbReference>
<dbReference type="SMART" id="SM00028">
    <property type="entry name" value="TPR"/>
    <property type="match status" value="6"/>
</dbReference>
<evidence type="ECO:0000256" key="1">
    <source>
        <dbReference type="ARBA" id="ARBA00004496"/>
    </source>
</evidence>
<gene>
    <name evidence="5" type="primary">ycf3_4</name>
    <name evidence="5" type="ORF">E5S67_02106</name>
</gene>